<dbReference type="Proteomes" id="UP001295444">
    <property type="component" value="Chromosome 06"/>
</dbReference>
<organism evidence="1 2">
    <name type="scientific">Pelobates cultripes</name>
    <name type="common">Western spadefoot toad</name>
    <dbReference type="NCBI Taxonomy" id="61616"/>
    <lineage>
        <taxon>Eukaryota</taxon>
        <taxon>Metazoa</taxon>
        <taxon>Chordata</taxon>
        <taxon>Craniata</taxon>
        <taxon>Vertebrata</taxon>
        <taxon>Euteleostomi</taxon>
        <taxon>Amphibia</taxon>
        <taxon>Batrachia</taxon>
        <taxon>Anura</taxon>
        <taxon>Pelobatoidea</taxon>
        <taxon>Pelobatidae</taxon>
        <taxon>Pelobates</taxon>
    </lineage>
</organism>
<dbReference type="PANTHER" id="PTHR31635:SF196">
    <property type="entry name" value="REVERSE TRANSCRIPTASE DOMAIN-CONTAINING PROTEIN-RELATED"/>
    <property type="match status" value="1"/>
</dbReference>
<name>A0AAD1SFN5_PELCU</name>
<sequence length="121" mass="13695">MGQRLNQIAEFLREFMLTSVSTEAAELIESPIDEEEISNAIKLAKIGKSLGPDGFSVGYYKKFAHQLVHQLTKVLNVVAGEKKMYQNLWEPQSLWERPGDLRHLSPNLPSYCGRQTPHKGI</sequence>
<proteinExistence type="predicted"/>
<dbReference type="EMBL" id="OW240917">
    <property type="protein sequence ID" value="CAH2300589.1"/>
    <property type="molecule type" value="Genomic_DNA"/>
</dbReference>
<protein>
    <submittedName>
        <fullName evidence="1">Uncharacterized protein</fullName>
    </submittedName>
</protein>
<evidence type="ECO:0000313" key="2">
    <source>
        <dbReference type="Proteomes" id="UP001295444"/>
    </source>
</evidence>
<accession>A0AAD1SFN5</accession>
<evidence type="ECO:0000313" key="1">
    <source>
        <dbReference type="EMBL" id="CAH2300589.1"/>
    </source>
</evidence>
<keyword evidence="2" id="KW-1185">Reference proteome</keyword>
<reference evidence="1" key="1">
    <citation type="submission" date="2022-03" db="EMBL/GenBank/DDBJ databases">
        <authorList>
            <person name="Alioto T."/>
            <person name="Alioto T."/>
            <person name="Gomez Garrido J."/>
        </authorList>
    </citation>
    <scope>NUCLEOTIDE SEQUENCE</scope>
</reference>
<dbReference type="PANTHER" id="PTHR31635">
    <property type="entry name" value="REVERSE TRANSCRIPTASE DOMAIN-CONTAINING PROTEIN-RELATED"/>
    <property type="match status" value="1"/>
</dbReference>
<dbReference type="AlphaFoldDB" id="A0AAD1SFN5"/>
<gene>
    <name evidence="1" type="ORF">PECUL_23A055020</name>
</gene>